<sequence>MDHYDMSLLSHTRDIHAPMLTPPTKLWPELSLQQCRYLSCIIAISFNSPAGLAQSVERKTLNLKAAGSTPAFGYS</sequence>
<keyword evidence="2" id="KW-1185">Reference proteome</keyword>
<gene>
    <name evidence="1" type="ORF">ACN42_g8222</name>
</gene>
<protein>
    <submittedName>
        <fullName evidence="1">Uncharacterized protein</fullName>
    </submittedName>
</protein>
<proteinExistence type="predicted"/>
<comment type="caution">
    <text evidence="1">The sequence shown here is derived from an EMBL/GenBank/DDBJ whole genome shotgun (WGS) entry which is preliminary data.</text>
</comment>
<dbReference type="AlphaFoldDB" id="A0A101ME43"/>
<evidence type="ECO:0000313" key="1">
    <source>
        <dbReference type="EMBL" id="KUM58907.1"/>
    </source>
</evidence>
<dbReference type="EMBL" id="LLXE01000253">
    <property type="protein sequence ID" value="KUM58907.1"/>
    <property type="molecule type" value="Genomic_DNA"/>
</dbReference>
<dbReference type="Proteomes" id="UP000055045">
    <property type="component" value="Unassembled WGS sequence"/>
</dbReference>
<accession>A0A101ME43</accession>
<evidence type="ECO:0000313" key="2">
    <source>
        <dbReference type="Proteomes" id="UP000055045"/>
    </source>
</evidence>
<reference evidence="1 2" key="1">
    <citation type="submission" date="2015-10" db="EMBL/GenBank/DDBJ databases">
        <title>Genome sequencing of Penicillium freii.</title>
        <authorList>
            <person name="Nguyen H.D."/>
            <person name="Visagie C.M."/>
            <person name="Seifert K.A."/>
        </authorList>
    </citation>
    <scope>NUCLEOTIDE SEQUENCE [LARGE SCALE GENOMIC DNA]</scope>
    <source>
        <strain evidence="1 2">DAOM 242723</strain>
    </source>
</reference>
<organism evidence="1 2">
    <name type="scientific">Penicillium freii</name>
    <dbReference type="NCBI Taxonomy" id="48697"/>
    <lineage>
        <taxon>Eukaryota</taxon>
        <taxon>Fungi</taxon>
        <taxon>Dikarya</taxon>
        <taxon>Ascomycota</taxon>
        <taxon>Pezizomycotina</taxon>
        <taxon>Eurotiomycetes</taxon>
        <taxon>Eurotiomycetidae</taxon>
        <taxon>Eurotiales</taxon>
        <taxon>Aspergillaceae</taxon>
        <taxon>Penicillium</taxon>
    </lineage>
</organism>
<name>A0A101ME43_PENFR</name>